<dbReference type="GO" id="GO:0006148">
    <property type="term" value="P:inosine catabolic process"/>
    <property type="evidence" value="ECO:0007669"/>
    <property type="project" value="EnsemblPlants"/>
</dbReference>
<reference evidence="5" key="3">
    <citation type="submission" date="2015-04" db="UniProtKB">
        <authorList>
            <consortium name="EnsemblPlants"/>
        </authorList>
    </citation>
    <scope>IDENTIFICATION</scope>
</reference>
<dbReference type="AlphaFoldDB" id="A0A0D9VVF0"/>
<evidence type="ECO:0000313" key="5">
    <source>
        <dbReference type="EnsemblPlants" id="LPERR03G18800.1"/>
    </source>
</evidence>
<dbReference type="InterPro" id="IPR001910">
    <property type="entry name" value="Inosine/uridine_hydrolase_dom"/>
</dbReference>
<dbReference type="PANTHER" id="PTHR12304">
    <property type="entry name" value="INOSINE-URIDINE PREFERRING NUCLEOSIDE HYDROLASE"/>
    <property type="match status" value="1"/>
</dbReference>
<dbReference type="GO" id="GO:0047724">
    <property type="term" value="F:inosine nucleosidase activity"/>
    <property type="evidence" value="ECO:0007669"/>
    <property type="project" value="EnsemblPlants"/>
</dbReference>
<dbReference type="STRING" id="77586.A0A0D9VVF0"/>
<dbReference type="HOGENOM" id="CLU_036838_2_1_1"/>
<dbReference type="GO" id="GO:0046982">
    <property type="term" value="F:protein heterodimerization activity"/>
    <property type="evidence" value="ECO:0007669"/>
    <property type="project" value="EnsemblPlants"/>
</dbReference>
<dbReference type="GO" id="GO:0035251">
    <property type="term" value="F:UDP-glucosyltransferase activity"/>
    <property type="evidence" value="ECO:0007669"/>
    <property type="project" value="EnsemblPlants"/>
</dbReference>
<dbReference type="Gene3D" id="3.90.245.10">
    <property type="entry name" value="Ribonucleoside hydrolase-like"/>
    <property type="match status" value="1"/>
</dbReference>
<evidence type="ECO:0000259" key="4">
    <source>
        <dbReference type="Pfam" id="PF01156"/>
    </source>
</evidence>
<comment type="similarity">
    <text evidence="1">Belongs to the IUNH family.</text>
</comment>
<sequence>MATAAAVKSPPEEEKVMTKKKIIIDTDPGIGLVLLLPSLPPPSFFPFLVFFVTDDAPRACIADDAMAIFVALRSPELEVIGLTTIFGNVYTTLATRNALHLLETVGRTDIPVAEGSPVTIKKATKLRIASFVHGSDGLGNQNFPPPNGKAIDQSAAAFLVEQANLYPGQVTVVALGPLTNLALAIELDHSFPKKIGQIVILGGAYSVNGNVNPAAEANIFGDPDAADIVFTSGADILAVGINITHQVVFSDTDRKKLEQSDSKYARYLCKILGLYYDYHMDAYSTKGVYLHDPTTVLAAVDPSLMTYTEGVVRVQTVGITKGLTIFDNTKKRYGEITEWTGKPTVKVAVTVDAPAVVELIMKRLTTDD</sequence>
<organism evidence="5 6">
    <name type="scientific">Leersia perrieri</name>
    <dbReference type="NCBI Taxonomy" id="77586"/>
    <lineage>
        <taxon>Eukaryota</taxon>
        <taxon>Viridiplantae</taxon>
        <taxon>Streptophyta</taxon>
        <taxon>Embryophyta</taxon>
        <taxon>Tracheophyta</taxon>
        <taxon>Spermatophyta</taxon>
        <taxon>Magnoliopsida</taxon>
        <taxon>Liliopsida</taxon>
        <taxon>Poales</taxon>
        <taxon>Poaceae</taxon>
        <taxon>BOP clade</taxon>
        <taxon>Oryzoideae</taxon>
        <taxon>Oryzeae</taxon>
        <taxon>Oryzinae</taxon>
        <taxon>Leersia</taxon>
    </lineage>
</organism>
<dbReference type="eggNOG" id="KOG2938">
    <property type="taxonomic scope" value="Eukaryota"/>
</dbReference>
<feature type="domain" description="Inosine/uridine-preferring nucleoside hydrolase" evidence="4">
    <location>
        <begin position="62"/>
        <end position="357"/>
    </location>
</feature>
<dbReference type="SUPFAM" id="SSF53590">
    <property type="entry name" value="Nucleoside hydrolase"/>
    <property type="match status" value="1"/>
</dbReference>
<proteinExistence type="inferred from homology"/>
<evidence type="ECO:0000256" key="1">
    <source>
        <dbReference type="ARBA" id="ARBA00009176"/>
    </source>
</evidence>
<accession>A0A0D9VVF0</accession>
<dbReference type="EnsemblPlants" id="LPERR03G18800.1">
    <property type="protein sequence ID" value="LPERR03G18800.1"/>
    <property type="gene ID" value="LPERR03G18800"/>
</dbReference>
<reference evidence="5 6" key="1">
    <citation type="submission" date="2012-08" db="EMBL/GenBank/DDBJ databases">
        <title>Oryza genome evolution.</title>
        <authorList>
            <person name="Wing R.A."/>
        </authorList>
    </citation>
    <scope>NUCLEOTIDE SEQUENCE</scope>
</reference>
<reference evidence="6" key="2">
    <citation type="submission" date="2013-12" db="EMBL/GenBank/DDBJ databases">
        <authorList>
            <person name="Yu Y."/>
            <person name="Lee S."/>
            <person name="de Baynast K."/>
            <person name="Wissotski M."/>
            <person name="Liu L."/>
            <person name="Talag J."/>
            <person name="Goicoechea J."/>
            <person name="Angelova A."/>
            <person name="Jetty R."/>
            <person name="Kudrna D."/>
            <person name="Golser W."/>
            <person name="Rivera L."/>
            <person name="Zhang J."/>
            <person name="Wing R."/>
        </authorList>
    </citation>
    <scope>NUCLEOTIDE SEQUENCE</scope>
</reference>
<dbReference type="InterPro" id="IPR023186">
    <property type="entry name" value="IUNH"/>
</dbReference>
<dbReference type="Proteomes" id="UP000032180">
    <property type="component" value="Chromosome 3"/>
</dbReference>
<protein>
    <recommendedName>
        <fullName evidence="4">Inosine/uridine-preferring nucleoside hydrolase domain-containing protein</fullName>
    </recommendedName>
</protein>
<keyword evidence="2" id="KW-0378">Hydrolase</keyword>
<dbReference type="PANTHER" id="PTHR12304:SF4">
    <property type="entry name" value="URIDINE NUCLEOSIDASE"/>
    <property type="match status" value="1"/>
</dbReference>
<keyword evidence="3" id="KW-0326">Glycosidase</keyword>
<dbReference type="CDD" id="cd02650">
    <property type="entry name" value="nuc_hydro_CaPnhB"/>
    <property type="match status" value="1"/>
</dbReference>
<dbReference type="GO" id="GO:0010150">
    <property type="term" value="P:leaf senescence"/>
    <property type="evidence" value="ECO:0007669"/>
    <property type="project" value="EnsemblPlants"/>
</dbReference>
<dbReference type="GO" id="GO:0005829">
    <property type="term" value="C:cytosol"/>
    <property type="evidence" value="ECO:0007669"/>
    <property type="project" value="EnsemblPlants"/>
</dbReference>
<dbReference type="Gramene" id="LPERR03G18800.1">
    <property type="protein sequence ID" value="LPERR03G18800.1"/>
    <property type="gene ID" value="LPERR03G18800"/>
</dbReference>
<dbReference type="Pfam" id="PF01156">
    <property type="entry name" value="IU_nuc_hydro"/>
    <property type="match status" value="1"/>
</dbReference>
<keyword evidence="6" id="KW-1185">Reference proteome</keyword>
<dbReference type="InterPro" id="IPR036452">
    <property type="entry name" value="Ribo_hydro-like"/>
</dbReference>
<evidence type="ECO:0000256" key="2">
    <source>
        <dbReference type="ARBA" id="ARBA00022801"/>
    </source>
</evidence>
<evidence type="ECO:0000256" key="3">
    <source>
        <dbReference type="ARBA" id="ARBA00023295"/>
    </source>
</evidence>
<evidence type="ECO:0000313" key="6">
    <source>
        <dbReference type="Proteomes" id="UP000032180"/>
    </source>
</evidence>
<name>A0A0D9VVF0_9ORYZ</name>